<comment type="caution">
    <text evidence="3">The sequence shown here is derived from an EMBL/GenBank/DDBJ whole genome shotgun (WGS) entry which is preliminary data.</text>
</comment>
<accession>A0A8T4J2M1</accession>
<dbReference type="InterPro" id="IPR005107">
    <property type="entry name" value="CO_DH_flav_C"/>
</dbReference>
<dbReference type="GO" id="GO:0071949">
    <property type="term" value="F:FAD binding"/>
    <property type="evidence" value="ECO:0007669"/>
    <property type="project" value="InterPro"/>
</dbReference>
<dbReference type="Proteomes" id="UP000675554">
    <property type="component" value="Unassembled WGS sequence"/>
</dbReference>
<dbReference type="Gene3D" id="3.30.465.10">
    <property type="match status" value="2"/>
</dbReference>
<dbReference type="InterPro" id="IPR036318">
    <property type="entry name" value="FAD-bd_PCMH-like_sf"/>
</dbReference>
<dbReference type="InterPro" id="IPR016167">
    <property type="entry name" value="FAD-bd_PCMH_sub1"/>
</dbReference>
<evidence type="ECO:0000256" key="1">
    <source>
        <dbReference type="ARBA" id="ARBA00023002"/>
    </source>
</evidence>
<dbReference type="InterPro" id="IPR016169">
    <property type="entry name" value="FAD-bd_PCMH_sub2"/>
</dbReference>
<dbReference type="PANTHER" id="PTHR42659:SF1">
    <property type="entry name" value="OXIDOREDUCTASE"/>
    <property type="match status" value="1"/>
</dbReference>
<dbReference type="PROSITE" id="PS51387">
    <property type="entry name" value="FAD_PCMH"/>
    <property type="match status" value="1"/>
</dbReference>
<proteinExistence type="predicted"/>
<dbReference type="GO" id="GO:0016491">
    <property type="term" value="F:oxidoreductase activity"/>
    <property type="evidence" value="ECO:0007669"/>
    <property type="project" value="UniProtKB-KW"/>
</dbReference>
<dbReference type="InterPro" id="IPR036683">
    <property type="entry name" value="CO_DH_flav_C_dom_sf"/>
</dbReference>
<dbReference type="InterPro" id="IPR051312">
    <property type="entry name" value="Diverse_Substr_Oxidored"/>
</dbReference>
<dbReference type="Pfam" id="PF03450">
    <property type="entry name" value="CO_deh_flav_C"/>
    <property type="match status" value="1"/>
</dbReference>
<evidence type="ECO:0000313" key="3">
    <source>
        <dbReference type="EMBL" id="MBR7678235.1"/>
    </source>
</evidence>
<dbReference type="SMART" id="SM01092">
    <property type="entry name" value="CO_deh_flav_C"/>
    <property type="match status" value="1"/>
</dbReference>
<dbReference type="PANTHER" id="PTHR42659">
    <property type="entry name" value="XANTHINE DEHYDROGENASE SUBUNIT C-RELATED"/>
    <property type="match status" value="1"/>
</dbReference>
<sequence>MIPFEYSRATDPHAAVAAVRERADAVFLAGGTNLVDHMKLGVAGPGMLVDVSRLPLDRVEELPDGGLRVGATVRNSDLAAHPLVRRRYPVLSQALLAGASGQLRNAATTAGNLLQRTRCDYFQDVTTPCNKREPGSGCSALTGHSRNHAILGASELCVAVHPSDMAVAMAALDATVVVLGADGERRISLADFHRLPGDAPERDTVLGHGELITAVELPPLPYAAAHSAYRKVRERASFAFALVSVAAALDIDREVAGADGIGTVRDVRIALGGVAHKPWRATRAEEALRGTRPTEESFRRAADAELAAARPLADNGFKDRMARNTMVSVLRGLAMEGGSGMEERA</sequence>
<dbReference type="SUPFAM" id="SSF55447">
    <property type="entry name" value="CO dehydrogenase flavoprotein C-terminal domain-like"/>
    <property type="match status" value="1"/>
</dbReference>
<gene>
    <name evidence="3" type="ORF">KDA82_35715</name>
</gene>
<keyword evidence="1" id="KW-0560">Oxidoreductase</keyword>
<evidence type="ECO:0000259" key="2">
    <source>
        <dbReference type="PROSITE" id="PS51387"/>
    </source>
</evidence>
<keyword evidence="4" id="KW-1185">Reference proteome</keyword>
<name>A0A8T4J2M1_9ACTN</name>
<dbReference type="Pfam" id="PF00941">
    <property type="entry name" value="FAD_binding_5"/>
    <property type="match status" value="1"/>
</dbReference>
<feature type="domain" description="FAD-binding PCMH-type" evidence="2">
    <location>
        <begin position="1"/>
        <end position="222"/>
    </location>
</feature>
<dbReference type="Gene3D" id="3.30.390.50">
    <property type="entry name" value="CO dehydrogenase flavoprotein, C-terminal domain"/>
    <property type="match status" value="1"/>
</dbReference>
<dbReference type="EMBL" id="JAGSMN010001292">
    <property type="protein sequence ID" value="MBR7678235.1"/>
    <property type="molecule type" value="Genomic_DNA"/>
</dbReference>
<evidence type="ECO:0000313" key="4">
    <source>
        <dbReference type="Proteomes" id="UP000675554"/>
    </source>
</evidence>
<reference evidence="3" key="1">
    <citation type="submission" date="2021-04" db="EMBL/GenBank/DDBJ databases">
        <title>Sequencing of actinobacteria type strains.</title>
        <authorList>
            <person name="Nguyen G.-S."/>
            <person name="Wentzel A."/>
        </authorList>
    </citation>
    <scope>NUCLEOTIDE SEQUENCE</scope>
    <source>
        <strain evidence="3">DSM 42095</strain>
    </source>
</reference>
<dbReference type="Gene3D" id="3.30.43.10">
    <property type="entry name" value="Uridine Diphospho-n-acetylenolpyruvylglucosamine Reductase, domain 2"/>
    <property type="match status" value="1"/>
</dbReference>
<protein>
    <submittedName>
        <fullName evidence="3">Xanthine dehydrogenase family protein subunit M</fullName>
    </submittedName>
</protein>
<dbReference type="SUPFAM" id="SSF56176">
    <property type="entry name" value="FAD-binding/transporter-associated domain-like"/>
    <property type="match status" value="1"/>
</dbReference>
<dbReference type="InterPro" id="IPR016166">
    <property type="entry name" value="FAD-bd_PCMH"/>
</dbReference>
<organism evidence="3 4">
    <name type="scientific">Streptomyces daliensis</name>
    <dbReference type="NCBI Taxonomy" id="299421"/>
    <lineage>
        <taxon>Bacteria</taxon>
        <taxon>Bacillati</taxon>
        <taxon>Actinomycetota</taxon>
        <taxon>Actinomycetes</taxon>
        <taxon>Kitasatosporales</taxon>
        <taxon>Streptomycetaceae</taxon>
        <taxon>Streptomyces</taxon>
    </lineage>
</organism>
<dbReference type="InterPro" id="IPR002346">
    <property type="entry name" value="Mopterin_DH_FAD-bd"/>
</dbReference>
<dbReference type="AlphaFoldDB" id="A0A8T4J2M1"/>